<dbReference type="Pfam" id="PF00196">
    <property type="entry name" value="GerE"/>
    <property type="match status" value="1"/>
</dbReference>
<dbReference type="PRINTS" id="PR00038">
    <property type="entry name" value="HTHLUXR"/>
</dbReference>
<dbReference type="GO" id="GO:0003677">
    <property type="term" value="F:DNA binding"/>
    <property type="evidence" value="ECO:0007669"/>
    <property type="project" value="UniProtKB-KW"/>
</dbReference>
<evidence type="ECO:0000259" key="4">
    <source>
        <dbReference type="PROSITE" id="PS50110"/>
    </source>
</evidence>
<dbReference type="InterPro" id="IPR001789">
    <property type="entry name" value="Sig_transdc_resp-reg_receiver"/>
</dbReference>
<dbReference type="Gene3D" id="3.40.50.2300">
    <property type="match status" value="1"/>
</dbReference>
<dbReference type="PROSITE" id="PS50043">
    <property type="entry name" value="HTH_LUXR_2"/>
    <property type="match status" value="1"/>
</dbReference>
<keyword evidence="1" id="KW-0597">Phosphoprotein</keyword>
<gene>
    <name evidence="5" type="ORF">MNBD_ACTINO01-1801</name>
</gene>
<evidence type="ECO:0000259" key="3">
    <source>
        <dbReference type="PROSITE" id="PS50043"/>
    </source>
</evidence>
<dbReference type="PANTHER" id="PTHR43214">
    <property type="entry name" value="TWO-COMPONENT RESPONSE REGULATOR"/>
    <property type="match status" value="1"/>
</dbReference>
<dbReference type="CDD" id="cd06170">
    <property type="entry name" value="LuxR_C_like"/>
    <property type="match status" value="1"/>
</dbReference>
<evidence type="ECO:0000313" key="5">
    <source>
        <dbReference type="EMBL" id="VAV97991.1"/>
    </source>
</evidence>
<accession>A0A3B0S4K8</accession>
<feature type="domain" description="Response regulatory" evidence="4">
    <location>
        <begin position="3"/>
        <end position="118"/>
    </location>
</feature>
<evidence type="ECO:0000256" key="1">
    <source>
        <dbReference type="ARBA" id="ARBA00022553"/>
    </source>
</evidence>
<dbReference type="Gene3D" id="1.10.10.10">
    <property type="entry name" value="Winged helix-like DNA-binding domain superfamily/Winged helix DNA-binding domain"/>
    <property type="match status" value="1"/>
</dbReference>
<dbReference type="InterPro" id="IPR036388">
    <property type="entry name" value="WH-like_DNA-bd_sf"/>
</dbReference>
<dbReference type="EMBL" id="UOEI01000220">
    <property type="protein sequence ID" value="VAV97991.1"/>
    <property type="molecule type" value="Genomic_DNA"/>
</dbReference>
<protein>
    <recommendedName>
        <fullName evidence="6">Two-component transcriptional response regulator, LuxR family</fullName>
    </recommendedName>
</protein>
<dbReference type="InterPro" id="IPR016032">
    <property type="entry name" value="Sig_transdc_resp-reg_C-effctor"/>
</dbReference>
<dbReference type="SMART" id="SM00421">
    <property type="entry name" value="HTH_LUXR"/>
    <property type="match status" value="1"/>
</dbReference>
<dbReference type="PROSITE" id="PS00622">
    <property type="entry name" value="HTH_LUXR_1"/>
    <property type="match status" value="1"/>
</dbReference>
<name>A0A3B0S4K8_9ZZZZ</name>
<sequence>MKRLLVVDDVPLFRAGLTSALIGAGYDVVGEAPNGDVAVTIAEIEQPDIVLLDLLMPGMSGIEALEKIGAVAPNAAVVLLTGSESEEDLVAAIRSGARGYIVKDMPFDQLVEAIDKIADGGAAVSPGMAGKLFDVTRQLLRHQQLVGARKPTLTGREIEVLGLVADGKTSRQIGDLLFISENTVKNHIRNVLDKLGLHSRNEAVLYAVRENLISLG</sequence>
<feature type="domain" description="HTH luxR-type" evidence="3">
    <location>
        <begin position="146"/>
        <end position="211"/>
    </location>
</feature>
<dbReference type="InterPro" id="IPR039420">
    <property type="entry name" value="WalR-like"/>
</dbReference>
<dbReference type="InterPro" id="IPR058245">
    <property type="entry name" value="NreC/VraR/RcsB-like_REC"/>
</dbReference>
<keyword evidence="2" id="KW-0238">DNA-binding</keyword>
<dbReference type="SMART" id="SM00448">
    <property type="entry name" value="REC"/>
    <property type="match status" value="1"/>
</dbReference>
<dbReference type="InterPro" id="IPR011006">
    <property type="entry name" value="CheY-like_superfamily"/>
</dbReference>
<evidence type="ECO:0000256" key="2">
    <source>
        <dbReference type="ARBA" id="ARBA00023125"/>
    </source>
</evidence>
<dbReference type="PANTHER" id="PTHR43214:SF37">
    <property type="entry name" value="TRANSCRIPTIONAL REGULATORY PROTEIN YDFI"/>
    <property type="match status" value="1"/>
</dbReference>
<dbReference type="CDD" id="cd17535">
    <property type="entry name" value="REC_NarL-like"/>
    <property type="match status" value="1"/>
</dbReference>
<dbReference type="InterPro" id="IPR000792">
    <property type="entry name" value="Tscrpt_reg_LuxR_C"/>
</dbReference>
<dbReference type="PROSITE" id="PS50110">
    <property type="entry name" value="RESPONSE_REGULATORY"/>
    <property type="match status" value="1"/>
</dbReference>
<evidence type="ECO:0008006" key="6">
    <source>
        <dbReference type="Google" id="ProtNLM"/>
    </source>
</evidence>
<dbReference type="Pfam" id="PF00072">
    <property type="entry name" value="Response_reg"/>
    <property type="match status" value="1"/>
</dbReference>
<reference evidence="5" key="1">
    <citation type="submission" date="2018-06" db="EMBL/GenBank/DDBJ databases">
        <authorList>
            <person name="Zhirakovskaya E."/>
        </authorList>
    </citation>
    <scope>NUCLEOTIDE SEQUENCE</scope>
</reference>
<proteinExistence type="predicted"/>
<dbReference type="GO" id="GO:0006355">
    <property type="term" value="P:regulation of DNA-templated transcription"/>
    <property type="evidence" value="ECO:0007669"/>
    <property type="project" value="InterPro"/>
</dbReference>
<dbReference type="AlphaFoldDB" id="A0A3B0S4K8"/>
<dbReference type="GO" id="GO:0000160">
    <property type="term" value="P:phosphorelay signal transduction system"/>
    <property type="evidence" value="ECO:0007669"/>
    <property type="project" value="InterPro"/>
</dbReference>
<dbReference type="SUPFAM" id="SSF52172">
    <property type="entry name" value="CheY-like"/>
    <property type="match status" value="1"/>
</dbReference>
<dbReference type="SUPFAM" id="SSF46894">
    <property type="entry name" value="C-terminal effector domain of the bipartite response regulators"/>
    <property type="match status" value="1"/>
</dbReference>
<organism evidence="5">
    <name type="scientific">hydrothermal vent metagenome</name>
    <dbReference type="NCBI Taxonomy" id="652676"/>
    <lineage>
        <taxon>unclassified sequences</taxon>
        <taxon>metagenomes</taxon>
        <taxon>ecological metagenomes</taxon>
    </lineage>
</organism>